<keyword evidence="2" id="KW-1185">Reference proteome</keyword>
<reference evidence="1 2" key="1">
    <citation type="submission" date="2021-03" db="EMBL/GenBank/DDBJ databases">
        <title>Genomic Encyclopedia of Type Strains, Phase IV (KMG-IV): sequencing the most valuable type-strain genomes for metagenomic binning, comparative biology and taxonomic classification.</title>
        <authorList>
            <person name="Goeker M."/>
        </authorList>
    </citation>
    <scope>NUCLEOTIDE SEQUENCE [LARGE SCALE GENOMIC DNA]</scope>
    <source>
        <strain evidence="1 2">DSM 28650</strain>
    </source>
</reference>
<name>A0ABS4K6F1_9CLOT</name>
<protein>
    <submittedName>
        <fullName evidence="1">Uncharacterized protein</fullName>
    </submittedName>
</protein>
<organism evidence="1 2">
    <name type="scientific">Clostridium punense</name>
    <dbReference type="NCBI Taxonomy" id="1054297"/>
    <lineage>
        <taxon>Bacteria</taxon>
        <taxon>Bacillati</taxon>
        <taxon>Bacillota</taxon>
        <taxon>Clostridia</taxon>
        <taxon>Eubacteriales</taxon>
        <taxon>Clostridiaceae</taxon>
        <taxon>Clostridium</taxon>
    </lineage>
</organism>
<dbReference type="InterPro" id="IPR029062">
    <property type="entry name" value="Class_I_gatase-like"/>
</dbReference>
<dbReference type="SUPFAM" id="SSF52317">
    <property type="entry name" value="Class I glutamine amidotransferase-like"/>
    <property type="match status" value="1"/>
</dbReference>
<dbReference type="Proteomes" id="UP001519308">
    <property type="component" value="Unassembled WGS sequence"/>
</dbReference>
<evidence type="ECO:0000313" key="1">
    <source>
        <dbReference type="EMBL" id="MBP2022860.1"/>
    </source>
</evidence>
<evidence type="ECO:0000313" key="2">
    <source>
        <dbReference type="Proteomes" id="UP001519308"/>
    </source>
</evidence>
<accession>A0ABS4K6F1</accession>
<dbReference type="RefSeq" id="WP_021285364.1">
    <property type="nucleotide sequence ID" value="NZ_JAGGLL010000020.1"/>
</dbReference>
<gene>
    <name evidence="1" type="ORF">J2Z44_002685</name>
</gene>
<dbReference type="EMBL" id="JAGGLL010000020">
    <property type="protein sequence ID" value="MBP2022860.1"/>
    <property type="molecule type" value="Genomic_DNA"/>
</dbReference>
<proteinExistence type="predicted"/>
<comment type="caution">
    <text evidence="1">The sequence shown here is derived from an EMBL/GenBank/DDBJ whole genome shotgun (WGS) entry which is preliminary data.</text>
</comment>
<sequence length="260" mass="28395">MKSLNSIKSTSKDYFQGRQEKIQALTVNTCTGNETVLLIQDNPSWGYNSVTNELQAQGVNFCTISSDQIGSINLSRFKEIIIPSAQFDNYYANIMPNGVILASIEDFVRNGGVLSANLAWAESSAAGATFVGGLRYQGDYTDYNNIANSSHPIITAALPCFGGNCGQILDQGYRNDLDGWNSSSHGYFTNLPAGTGVILVDGQNRPVMIEYPYGKGTVVVTFSTVEWQYGYGGRKLLANELAYQSYLVRRSSRGLLVEVE</sequence>